<keyword evidence="2" id="KW-1185">Reference proteome</keyword>
<name>A0ABR9LSU5_9ACTN</name>
<dbReference type="EMBL" id="JADBEK010000001">
    <property type="protein sequence ID" value="MBE1583729.1"/>
    <property type="molecule type" value="Genomic_DNA"/>
</dbReference>
<sequence>MNDHALMNQSTGHHLDLSFLGRVWDWIRSKILGSDENEVPGERIASWSLSSDTRARPLIHARLASWGLDGLAEAAEVLVDQLVADVEEHAPGPYQLTVWATEGVLRCEVGTEDADDGPMPHDLRVFRRLACCWGATDHAFWFEIPMNAQDECRNSDWTAGSRTA</sequence>
<reference evidence="1 2" key="1">
    <citation type="submission" date="2020-10" db="EMBL/GenBank/DDBJ databases">
        <title>Sequencing the genomes of 1000 actinobacteria strains.</title>
        <authorList>
            <person name="Klenk H.-P."/>
        </authorList>
    </citation>
    <scope>NUCLEOTIDE SEQUENCE [LARGE SCALE GENOMIC DNA]</scope>
    <source>
        <strain evidence="1 2">DSM 43173</strain>
    </source>
</reference>
<proteinExistence type="predicted"/>
<comment type="caution">
    <text evidence="1">The sequence shown here is derived from an EMBL/GenBank/DDBJ whole genome shotgun (WGS) entry which is preliminary data.</text>
</comment>
<organism evidence="1 2">
    <name type="scientific">Nonomuraea angiospora</name>
    <dbReference type="NCBI Taxonomy" id="46172"/>
    <lineage>
        <taxon>Bacteria</taxon>
        <taxon>Bacillati</taxon>
        <taxon>Actinomycetota</taxon>
        <taxon>Actinomycetes</taxon>
        <taxon>Streptosporangiales</taxon>
        <taxon>Streptosporangiaceae</taxon>
        <taxon>Nonomuraea</taxon>
    </lineage>
</organism>
<accession>A0ABR9LSU5</accession>
<evidence type="ECO:0000313" key="2">
    <source>
        <dbReference type="Proteomes" id="UP000633509"/>
    </source>
</evidence>
<gene>
    <name evidence="1" type="ORF">H4W80_001987</name>
</gene>
<evidence type="ECO:0000313" key="1">
    <source>
        <dbReference type="EMBL" id="MBE1583729.1"/>
    </source>
</evidence>
<dbReference type="Proteomes" id="UP000633509">
    <property type="component" value="Unassembled WGS sequence"/>
</dbReference>
<protein>
    <submittedName>
        <fullName evidence="1">Uncharacterized protein</fullName>
    </submittedName>
</protein>
<dbReference type="RefSeq" id="WP_192784786.1">
    <property type="nucleotide sequence ID" value="NZ_JADBEK010000001.1"/>
</dbReference>